<dbReference type="Gene3D" id="2.40.160.60">
    <property type="entry name" value="Outer membrane protein transport protein (OMPP1/FadL/TodX)"/>
    <property type="match status" value="1"/>
</dbReference>
<name>A0A6N3CBB7_9BACT</name>
<sequence>MLKMGAEVKITPQFAIRAGGAWQHSPAKSTLLYDEKGDGVMALNEISTAGTNTAYTVDRNVGYVTVGLGYRFTPNFYADLACVYRMQKEDAYSFSNIYDGDGNVLVESVPATLKTNTTKVALTLGYKF</sequence>
<proteinExistence type="predicted"/>
<organism evidence="1">
    <name type="scientific">Parabacteroides merdae</name>
    <dbReference type="NCBI Taxonomy" id="46503"/>
    <lineage>
        <taxon>Bacteria</taxon>
        <taxon>Pseudomonadati</taxon>
        <taxon>Bacteroidota</taxon>
        <taxon>Bacteroidia</taxon>
        <taxon>Bacteroidales</taxon>
        <taxon>Tannerellaceae</taxon>
        <taxon>Parabacteroides</taxon>
    </lineage>
</organism>
<gene>
    <name evidence="1" type="ORF">PMLFYP103_01303</name>
</gene>
<dbReference type="AlphaFoldDB" id="A0A6N3CBB7"/>
<dbReference type="SUPFAM" id="SSF56935">
    <property type="entry name" value="Porins"/>
    <property type="match status" value="1"/>
</dbReference>
<dbReference type="EMBL" id="CACRUV010000018">
    <property type="protein sequence ID" value="VYU13332.1"/>
    <property type="molecule type" value="Genomic_DNA"/>
</dbReference>
<reference evidence="1" key="1">
    <citation type="submission" date="2019-11" db="EMBL/GenBank/DDBJ databases">
        <authorList>
            <person name="Feng L."/>
        </authorList>
    </citation>
    <scope>NUCLEOTIDE SEQUENCE</scope>
    <source>
        <strain evidence="1">PmerdaeLFYP103</strain>
    </source>
</reference>
<evidence type="ECO:0000313" key="1">
    <source>
        <dbReference type="EMBL" id="VYU13332.1"/>
    </source>
</evidence>
<protein>
    <submittedName>
        <fullName evidence="1">Uncharacterized protein</fullName>
    </submittedName>
</protein>
<accession>A0A6N3CBB7</accession>